<dbReference type="Pfam" id="PF03658">
    <property type="entry name" value="Ub-RnfH"/>
    <property type="match status" value="1"/>
</dbReference>
<dbReference type="STRING" id="1810504.PG2T_14105"/>
<evidence type="ECO:0000313" key="4">
    <source>
        <dbReference type="Proteomes" id="UP000092952"/>
    </source>
</evidence>
<dbReference type="FunCoup" id="A0A1B1YWQ2">
    <property type="interactions" value="84"/>
</dbReference>
<dbReference type="SUPFAM" id="SSF54285">
    <property type="entry name" value="MoaD/ThiS"/>
    <property type="match status" value="1"/>
</dbReference>
<comment type="similarity">
    <text evidence="1 2">Belongs to the UPF0125 (RnfH) family.</text>
</comment>
<evidence type="ECO:0000256" key="1">
    <source>
        <dbReference type="ARBA" id="ARBA00010645"/>
    </source>
</evidence>
<dbReference type="RefSeq" id="WP_068806885.1">
    <property type="nucleotide sequence ID" value="NZ_CP014671.1"/>
</dbReference>
<evidence type="ECO:0000313" key="3">
    <source>
        <dbReference type="EMBL" id="ANX05202.1"/>
    </source>
</evidence>
<dbReference type="PANTHER" id="PTHR37483">
    <property type="entry name" value="UPF0125 PROTEIN RATB"/>
    <property type="match status" value="1"/>
</dbReference>
<organism evidence="3 4">
    <name type="scientific">Immundisolibacter cernigliae</name>
    <dbReference type="NCBI Taxonomy" id="1810504"/>
    <lineage>
        <taxon>Bacteria</taxon>
        <taxon>Pseudomonadati</taxon>
        <taxon>Pseudomonadota</taxon>
        <taxon>Gammaproteobacteria</taxon>
        <taxon>Immundisolibacterales</taxon>
        <taxon>Immundisolibacteraceae</taxon>
        <taxon>Immundisolibacter</taxon>
    </lineage>
</organism>
<dbReference type="Proteomes" id="UP000092952">
    <property type="component" value="Chromosome"/>
</dbReference>
<name>A0A1B1YWQ2_9GAMM</name>
<protein>
    <recommendedName>
        <fullName evidence="2">UPF0125 protein PG2T_14105</fullName>
    </recommendedName>
</protein>
<evidence type="ECO:0000256" key="2">
    <source>
        <dbReference type="HAMAP-Rule" id="MF_00460"/>
    </source>
</evidence>
<dbReference type="OrthoDB" id="9796575at2"/>
<sequence length="96" mass="10195">MAAAELIRVEIACPDGADYRIIQAELPVGATARDALAAFDLALTEGRTLGLFGRTVGTDTPLADGDRLELYLPLQVDPKTARRQRAATNAKKSGGR</sequence>
<dbReference type="InParanoid" id="A0A1B1YWQ2"/>
<dbReference type="PANTHER" id="PTHR37483:SF1">
    <property type="entry name" value="UPF0125 PROTEIN RATB"/>
    <property type="match status" value="1"/>
</dbReference>
<dbReference type="EMBL" id="CP014671">
    <property type="protein sequence ID" value="ANX05202.1"/>
    <property type="molecule type" value="Genomic_DNA"/>
</dbReference>
<proteinExistence type="inferred from homology"/>
<accession>A0A1B1YWQ2</accession>
<dbReference type="InterPro" id="IPR005346">
    <property type="entry name" value="RnfH"/>
</dbReference>
<dbReference type="InterPro" id="IPR016155">
    <property type="entry name" value="Mopterin_synth/thiamin_S_b"/>
</dbReference>
<dbReference type="AlphaFoldDB" id="A0A1B1YWQ2"/>
<dbReference type="Gene3D" id="3.10.20.280">
    <property type="entry name" value="RnfH-like"/>
    <property type="match status" value="1"/>
</dbReference>
<dbReference type="HAMAP" id="MF_00460">
    <property type="entry name" value="UPF0125_RnfH"/>
    <property type="match status" value="1"/>
</dbReference>
<dbReference type="KEGG" id="gbi:PG2T_14105"/>
<keyword evidence="4" id="KW-1185">Reference proteome</keyword>
<reference evidence="4" key="1">
    <citation type="submission" date="2016-03" db="EMBL/GenBank/DDBJ databases">
        <title>Complete genome sequence of Solimmundus cernigliae, representing a novel lineage of polycyclic aromatic hydrocarbon degraders within the Gammaproteobacteria.</title>
        <authorList>
            <person name="Singleton D.R."/>
            <person name="Dickey A.N."/>
            <person name="Scholl E.H."/>
            <person name="Wright F.A."/>
            <person name="Aitken M.D."/>
        </authorList>
    </citation>
    <scope>NUCLEOTIDE SEQUENCE [LARGE SCALE GENOMIC DNA]</scope>
    <source>
        <strain evidence="4">TR3.2</strain>
    </source>
</reference>
<gene>
    <name evidence="3" type="ORF">PG2T_14105</name>
</gene>
<dbReference type="InterPro" id="IPR037021">
    <property type="entry name" value="RnfH_sf"/>
</dbReference>